<sequence length="370" mass="41479">MQYRHKLVDADADEDEDVVVVVVVDGIFNTMVIMLVANSPLLSATRVPATFRCISDQRGMTDQRFQKFYGCISDQVAFPNHMMQKEAGLLILCIHQEILQIEPIINLRWMVKLIINLSKKDLNFNNNQLRKHLDVLRTRYYNLKSAFDQNEYAMDDSCCIGFDLWEDIGPRPDTIKIKDCPIYDQLCMIFTESGADGKYAQSSHYEELDDKSVGIGTAIDTSGLTSYPESGKLSSKPLSSSKIAQENASLAEKLDKKTAERKRKRSSETGSFSGQNKGGKGINDVMAEAMLEMVAASKLRTVTSIQTDGKYTITNCIKALDEIQRIDQKIYFAALDLFEDPNLRETFISLGGNETRLTWLLGKCGNATSS</sequence>
<evidence type="ECO:0000313" key="3">
    <source>
        <dbReference type="Proteomes" id="UP001227230"/>
    </source>
</evidence>
<organism evidence="2 3">
    <name type="scientific">Vitis vinifera</name>
    <name type="common">Grape</name>
    <dbReference type="NCBI Taxonomy" id="29760"/>
    <lineage>
        <taxon>Eukaryota</taxon>
        <taxon>Viridiplantae</taxon>
        <taxon>Streptophyta</taxon>
        <taxon>Embryophyta</taxon>
        <taxon>Tracheophyta</taxon>
        <taxon>Spermatophyta</taxon>
        <taxon>Magnoliopsida</taxon>
        <taxon>eudicotyledons</taxon>
        <taxon>Gunneridae</taxon>
        <taxon>Pentapetalae</taxon>
        <taxon>rosids</taxon>
        <taxon>Vitales</taxon>
        <taxon>Vitaceae</taxon>
        <taxon>Viteae</taxon>
        <taxon>Vitis</taxon>
    </lineage>
</organism>
<dbReference type="InterPro" id="IPR045026">
    <property type="entry name" value="LIMYB"/>
</dbReference>
<dbReference type="Proteomes" id="UP001227230">
    <property type="component" value="Chromosome 18"/>
</dbReference>
<dbReference type="EMBL" id="CP126665">
    <property type="protein sequence ID" value="WKA10284.1"/>
    <property type="molecule type" value="Genomic_DNA"/>
</dbReference>
<evidence type="ECO:0000256" key="1">
    <source>
        <dbReference type="SAM" id="MobiDB-lite"/>
    </source>
</evidence>
<dbReference type="PANTHER" id="PTHR47584:SF2">
    <property type="entry name" value="L10-INTERACTING MYB DOMAIN-CONTAINING PROTEIN-LIKE"/>
    <property type="match status" value="1"/>
</dbReference>
<accession>A0ABY9DTA4</accession>
<protein>
    <recommendedName>
        <fullName evidence="4">Myb/SANT-like domain-containing protein</fullName>
    </recommendedName>
</protein>
<dbReference type="PANTHER" id="PTHR47584">
    <property type="match status" value="1"/>
</dbReference>
<evidence type="ECO:0008006" key="4">
    <source>
        <dbReference type="Google" id="ProtNLM"/>
    </source>
</evidence>
<gene>
    <name evidence="2" type="ORF">VitviT2T_027862</name>
</gene>
<evidence type="ECO:0000313" key="2">
    <source>
        <dbReference type="EMBL" id="WKA10284.1"/>
    </source>
</evidence>
<keyword evidence="3" id="KW-1185">Reference proteome</keyword>
<feature type="region of interest" description="Disordered" evidence="1">
    <location>
        <begin position="254"/>
        <end position="280"/>
    </location>
</feature>
<name>A0ABY9DTA4_VITVI</name>
<reference evidence="2 3" key="1">
    <citation type="journal article" date="2023" name="Hortic Res">
        <title>The complete reference genome for grapevine (Vitis vinifera L.) genetics and breeding.</title>
        <authorList>
            <person name="Shi X."/>
            <person name="Cao S."/>
            <person name="Wang X."/>
            <person name="Huang S."/>
            <person name="Wang Y."/>
            <person name="Liu Z."/>
            <person name="Liu W."/>
            <person name="Leng X."/>
            <person name="Peng Y."/>
            <person name="Wang N."/>
            <person name="Wang Y."/>
            <person name="Ma Z."/>
            <person name="Xu X."/>
            <person name="Zhang F."/>
            <person name="Xue H."/>
            <person name="Zhong H."/>
            <person name="Wang Y."/>
            <person name="Zhang K."/>
            <person name="Velt A."/>
            <person name="Avia K."/>
            <person name="Holtgrawe D."/>
            <person name="Grimplet J."/>
            <person name="Matus J.T."/>
            <person name="Ware D."/>
            <person name="Wu X."/>
            <person name="Wang H."/>
            <person name="Liu C."/>
            <person name="Fang Y."/>
            <person name="Rustenholz C."/>
            <person name="Cheng Z."/>
            <person name="Xiao H."/>
            <person name="Zhou Y."/>
        </authorList>
    </citation>
    <scope>NUCLEOTIDE SEQUENCE [LARGE SCALE GENOMIC DNA]</scope>
    <source>
        <strain evidence="3">cv. Pinot noir / PN40024</strain>
        <tissue evidence="2">Leaf</tissue>
    </source>
</reference>
<proteinExistence type="predicted"/>